<organism evidence="15 16">
    <name type="scientific">Terrihabitans rhizophilus</name>
    <dbReference type="NCBI Taxonomy" id="3092662"/>
    <lineage>
        <taxon>Bacteria</taxon>
        <taxon>Pseudomonadati</taxon>
        <taxon>Pseudomonadota</taxon>
        <taxon>Alphaproteobacteria</taxon>
        <taxon>Hyphomicrobiales</taxon>
        <taxon>Terrihabitans</taxon>
    </lineage>
</organism>
<keyword evidence="10 11" id="KW-0472">Membrane</keyword>
<dbReference type="PROSITE" id="PS50109">
    <property type="entry name" value="HIS_KIN"/>
    <property type="match status" value="1"/>
</dbReference>
<comment type="caution">
    <text evidence="15">The sequence shown here is derived from an EMBL/GenBank/DDBJ whole genome shotgun (WGS) entry which is preliminary data.</text>
</comment>
<evidence type="ECO:0000256" key="3">
    <source>
        <dbReference type="ARBA" id="ARBA00012438"/>
    </source>
</evidence>
<protein>
    <recommendedName>
        <fullName evidence="3">histidine kinase</fullName>
        <ecNumber evidence="3">2.7.13.3</ecNumber>
    </recommendedName>
</protein>
<reference evidence="15 16" key="1">
    <citation type="submission" date="2023-11" db="EMBL/GenBank/DDBJ databases">
        <authorList>
            <person name="Bao R."/>
        </authorList>
    </citation>
    <scope>NUCLEOTIDE SEQUENCE [LARGE SCALE GENOMIC DNA]</scope>
    <source>
        <strain evidence="15 16">PJ23</strain>
    </source>
</reference>
<evidence type="ECO:0000256" key="2">
    <source>
        <dbReference type="ARBA" id="ARBA00004370"/>
    </source>
</evidence>
<dbReference type="InterPro" id="IPR003594">
    <property type="entry name" value="HATPase_dom"/>
</dbReference>
<evidence type="ECO:0000313" key="15">
    <source>
        <dbReference type="EMBL" id="MDX6806271.1"/>
    </source>
</evidence>
<feature type="signal peptide" evidence="12">
    <location>
        <begin position="1"/>
        <end position="19"/>
    </location>
</feature>
<sequence length="448" mass="48325">MLRSLRLRLLLLAFSATLAALVLAGAAISELFSRHLERRIEQELDAYVTQIAGVVAVGADGALSVTRQPANPRFAAIYGGLYWQVRDESGGPALRSRSLWDVELEAGAPASQPGETSTSTIAGPAGQQLHLRERRIVVSADDRPHTLRIGVAVTREDQDRLKSAFTQDMVFALAALGFFLVLAAWFQVRAGLQPLANMRWGVEAVQAGRLRRLREDGPSEIQPLVSAVNTLLTEQEAALARARDRAADLAHGLKTPLTALAADVRQLRERGEVEIADGISAVGEQMRRTVERELARSRMRYAPGGELTEVQPVADALARTLTRTPLGTRLNIELEVESGCAVAMDRDDLYDVLGNLMENAVRHARTQVVLRARSTARQIEIAVSDDGPGLDPAAIEQLIQRGHRQDQSGGAGLGLAIVSDILQAYGSALAIERAPGGGLVAAFRIGRF</sequence>
<dbReference type="Gene3D" id="1.10.287.130">
    <property type="match status" value="1"/>
</dbReference>
<dbReference type="SMART" id="SM00387">
    <property type="entry name" value="HATPase_c"/>
    <property type="match status" value="1"/>
</dbReference>
<feature type="transmembrane region" description="Helical" evidence="11">
    <location>
        <begin position="169"/>
        <end position="188"/>
    </location>
</feature>
<dbReference type="EMBL" id="JAXAFJ010000004">
    <property type="protein sequence ID" value="MDX6806271.1"/>
    <property type="molecule type" value="Genomic_DNA"/>
</dbReference>
<dbReference type="InterPro" id="IPR004358">
    <property type="entry name" value="Sig_transdc_His_kin-like_C"/>
</dbReference>
<evidence type="ECO:0000256" key="12">
    <source>
        <dbReference type="SAM" id="SignalP"/>
    </source>
</evidence>
<evidence type="ECO:0000256" key="10">
    <source>
        <dbReference type="ARBA" id="ARBA00023136"/>
    </source>
</evidence>
<feature type="chain" id="PRO_5046236501" description="histidine kinase" evidence="12">
    <location>
        <begin position="20"/>
        <end position="448"/>
    </location>
</feature>
<keyword evidence="4" id="KW-0597">Phosphoprotein</keyword>
<evidence type="ECO:0000256" key="11">
    <source>
        <dbReference type="SAM" id="Phobius"/>
    </source>
</evidence>
<evidence type="ECO:0000256" key="9">
    <source>
        <dbReference type="ARBA" id="ARBA00023012"/>
    </source>
</evidence>
<dbReference type="Proteomes" id="UP001274321">
    <property type="component" value="Unassembled WGS sequence"/>
</dbReference>
<dbReference type="PANTHER" id="PTHR45436">
    <property type="entry name" value="SENSOR HISTIDINE KINASE YKOH"/>
    <property type="match status" value="1"/>
</dbReference>
<gene>
    <name evidence="15" type="ORF">SCD90_09355</name>
</gene>
<dbReference type="SUPFAM" id="SSF47384">
    <property type="entry name" value="Homodimeric domain of signal transducing histidine kinase"/>
    <property type="match status" value="1"/>
</dbReference>
<dbReference type="Gene3D" id="3.30.565.10">
    <property type="entry name" value="Histidine kinase-like ATPase, C-terminal domain"/>
    <property type="match status" value="1"/>
</dbReference>
<dbReference type="InterPro" id="IPR005467">
    <property type="entry name" value="His_kinase_dom"/>
</dbReference>
<evidence type="ECO:0000259" key="14">
    <source>
        <dbReference type="PROSITE" id="PS50885"/>
    </source>
</evidence>
<dbReference type="InterPro" id="IPR036890">
    <property type="entry name" value="HATPase_C_sf"/>
</dbReference>
<keyword evidence="7 15" id="KW-0418">Kinase</keyword>
<dbReference type="PRINTS" id="PR00344">
    <property type="entry name" value="BCTRLSENSOR"/>
</dbReference>
<evidence type="ECO:0000256" key="8">
    <source>
        <dbReference type="ARBA" id="ARBA00022989"/>
    </source>
</evidence>
<evidence type="ECO:0000259" key="13">
    <source>
        <dbReference type="PROSITE" id="PS50109"/>
    </source>
</evidence>
<dbReference type="InterPro" id="IPR050428">
    <property type="entry name" value="TCS_sensor_his_kinase"/>
</dbReference>
<dbReference type="EC" id="2.7.13.3" evidence="3"/>
<feature type="domain" description="Histidine kinase" evidence="13">
    <location>
        <begin position="248"/>
        <end position="448"/>
    </location>
</feature>
<keyword evidence="16" id="KW-1185">Reference proteome</keyword>
<evidence type="ECO:0000256" key="7">
    <source>
        <dbReference type="ARBA" id="ARBA00022777"/>
    </source>
</evidence>
<evidence type="ECO:0000256" key="1">
    <source>
        <dbReference type="ARBA" id="ARBA00000085"/>
    </source>
</evidence>
<evidence type="ECO:0000256" key="4">
    <source>
        <dbReference type="ARBA" id="ARBA00022553"/>
    </source>
</evidence>
<evidence type="ECO:0000313" key="16">
    <source>
        <dbReference type="Proteomes" id="UP001274321"/>
    </source>
</evidence>
<dbReference type="PANTHER" id="PTHR45436:SF5">
    <property type="entry name" value="SENSOR HISTIDINE KINASE TRCS"/>
    <property type="match status" value="1"/>
</dbReference>
<keyword evidence="12" id="KW-0732">Signal</keyword>
<keyword evidence="8 11" id="KW-1133">Transmembrane helix</keyword>
<evidence type="ECO:0000256" key="6">
    <source>
        <dbReference type="ARBA" id="ARBA00022692"/>
    </source>
</evidence>
<evidence type="ECO:0000256" key="5">
    <source>
        <dbReference type="ARBA" id="ARBA00022679"/>
    </source>
</evidence>
<accession>A0ABU4RN52</accession>
<dbReference type="GO" id="GO:0016301">
    <property type="term" value="F:kinase activity"/>
    <property type="evidence" value="ECO:0007669"/>
    <property type="project" value="UniProtKB-KW"/>
</dbReference>
<feature type="domain" description="HAMP" evidence="14">
    <location>
        <begin position="189"/>
        <end position="240"/>
    </location>
</feature>
<keyword evidence="6 11" id="KW-0812">Transmembrane</keyword>
<dbReference type="InterPro" id="IPR036097">
    <property type="entry name" value="HisK_dim/P_sf"/>
</dbReference>
<proteinExistence type="predicted"/>
<dbReference type="SUPFAM" id="SSF55874">
    <property type="entry name" value="ATPase domain of HSP90 chaperone/DNA topoisomerase II/histidine kinase"/>
    <property type="match status" value="1"/>
</dbReference>
<name>A0ABU4RN52_9HYPH</name>
<dbReference type="Pfam" id="PF02518">
    <property type="entry name" value="HATPase_c"/>
    <property type="match status" value="1"/>
</dbReference>
<keyword evidence="5" id="KW-0808">Transferase</keyword>
<keyword evidence="9" id="KW-0902">Two-component regulatory system</keyword>
<comment type="catalytic activity">
    <reaction evidence="1">
        <text>ATP + protein L-histidine = ADP + protein N-phospho-L-histidine.</text>
        <dbReference type="EC" id="2.7.13.3"/>
    </reaction>
</comment>
<comment type="subcellular location">
    <subcellularLocation>
        <location evidence="2">Membrane</location>
    </subcellularLocation>
</comment>
<dbReference type="PROSITE" id="PS50885">
    <property type="entry name" value="HAMP"/>
    <property type="match status" value="1"/>
</dbReference>
<dbReference type="InterPro" id="IPR003660">
    <property type="entry name" value="HAMP_dom"/>
</dbReference>
<dbReference type="RefSeq" id="WP_319844385.1">
    <property type="nucleotide sequence ID" value="NZ_JAXAFJ010000004.1"/>
</dbReference>